<feature type="domain" description="PLD phosphodiesterase" evidence="2">
    <location>
        <begin position="237"/>
        <end position="270"/>
    </location>
</feature>
<evidence type="ECO:0000259" key="2">
    <source>
        <dbReference type="PROSITE" id="PS50035"/>
    </source>
</evidence>
<protein>
    <submittedName>
        <fullName evidence="3">Gliding motility-associated-like protein</fullName>
    </submittedName>
</protein>
<proteinExistence type="predicted"/>
<dbReference type="InterPro" id="IPR026341">
    <property type="entry name" value="T9SS_type_B"/>
</dbReference>
<feature type="chain" id="PRO_5030178721" evidence="1">
    <location>
        <begin position="23"/>
        <end position="773"/>
    </location>
</feature>
<dbReference type="Gene3D" id="2.60.40.10">
    <property type="entry name" value="Immunoglobulins"/>
    <property type="match status" value="1"/>
</dbReference>
<evidence type="ECO:0000313" key="4">
    <source>
        <dbReference type="Proteomes" id="UP000319848"/>
    </source>
</evidence>
<dbReference type="AlphaFoldDB" id="V6S1P1"/>
<dbReference type="InterPro" id="IPR013783">
    <property type="entry name" value="Ig-like_fold"/>
</dbReference>
<dbReference type="NCBIfam" id="NF038133">
    <property type="entry name" value="choice_anch_L"/>
    <property type="match status" value="1"/>
</dbReference>
<dbReference type="STRING" id="1341154.FCR2A7T_08990"/>
<evidence type="ECO:0000313" key="3">
    <source>
        <dbReference type="EMBL" id="TWI10215.1"/>
    </source>
</evidence>
<dbReference type="OrthoDB" id="9765926at2"/>
<dbReference type="NCBIfam" id="TIGR04131">
    <property type="entry name" value="Bac_Flav_CTERM"/>
    <property type="match status" value="1"/>
</dbReference>
<dbReference type="Pfam" id="PF13585">
    <property type="entry name" value="CHU_C"/>
    <property type="match status" value="1"/>
</dbReference>
<dbReference type="GO" id="GO:0006793">
    <property type="term" value="P:phosphorus metabolic process"/>
    <property type="evidence" value="ECO:0007669"/>
    <property type="project" value="UniProtKB-ARBA"/>
</dbReference>
<evidence type="ECO:0000256" key="1">
    <source>
        <dbReference type="SAM" id="SignalP"/>
    </source>
</evidence>
<reference evidence="3 4" key="1">
    <citation type="journal article" date="2015" name="Stand. Genomic Sci.">
        <title>Genomic Encyclopedia of Bacterial and Archaeal Type Strains, Phase III: the genomes of soil and plant-associated and newly described type strains.</title>
        <authorList>
            <person name="Whitman W.B."/>
            <person name="Woyke T."/>
            <person name="Klenk H.P."/>
            <person name="Zhou Y."/>
            <person name="Lilburn T.G."/>
            <person name="Beck B.J."/>
            <person name="De Vos P."/>
            <person name="Vandamme P."/>
            <person name="Eisen J.A."/>
            <person name="Garrity G."/>
            <person name="Hugenholtz P."/>
            <person name="Kyrpides N.C."/>
        </authorList>
    </citation>
    <scope>NUCLEOTIDE SEQUENCE [LARGE SCALE GENOMIC DNA]</scope>
    <source>
        <strain evidence="3 4">CGMCC 1.7270</strain>
    </source>
</reference>
<dbReference type="Proteomes" id="UP000319848">
    <property type="component" value="Unassembled WGS sequence"/>
</dbReference>
<keyword evidence="1" id="KW-0732">Signal</keyword>
<dbReference type="EMBL" id="VLKQ01000011">
    <property type="protein sequence ID" value="TWI10215.1"/>
    <property type="molecule type" value="Genomic_DNA"/>
</dbReference>
<name>V6S1P1_9FLAO</name>
<dbReference type="GO" id="GO:0003824">
    <property type="term" value="F:catalytic activity"/>
    <property type="evidence" value="ECO:0007669"/>
    <property type="project" value="InterPro"/>
</dbReference>
<feature type="signal peptide" evidence="1">
    <location>
        <begin position="1"/>
        <end position="22"/>
    </location>
</feature>
<dbReference type="InterPro" id="IPR049804">
    <property type="entry name" value="Choice_anch_L"/>
</dbReference>
<organism evidence="3 4">
    <name type="scientific">Flavobacterium cauense R2A-7</name>
    <dbReference type="NCBI Taxonomy" id="1341154"/>
    <lineage>
        <taxon>Bacteria</taxon>
        <taxon>Pseudomonadati</taxon>
        <taxon>Bacteroidota</taxon>
        <taxon>Flavobacteriia</taxon>
        <taxon>Flavobacteriales</taxon>
        <taxon>Flavobacteriaceae</taxon>
        <taxon>Flavobacterium</taxon>
    </lineage>
</organism>
<gene>
    <name evidence="3" type="ORF">IP98_02434</name>
</gene>
<dbReference type="PROSITE" id="PS50035">
    <property type="entry name" value="PLD"/>
    <property type="match status" value="1"/>
</dbReference>
<dbReference type="InterPro" id="IPR001736">
    <property type="entry name" value="PLipase_D/transphosphatidylase"/>
</dbReference>
<accession>V6S1P1</accession>
<keyword evidence="4" id="KW-1185">Reference proteome</keyword>
<sequence length="773" mass="83631">MREYKILFSVLLLLILSNLASAQTITVDNSKTPTQLVQELITTGSCVQPTNISINGYDFGGGEKSFAWFDSNGSGFPLEKGLLISTGRASSAIGPNTSLLSEGPSSWPGDTDLERAINETNTINATVVEFDFVAVTNYVSFNYIFSSEQYLSNPGSNQCNYSDGFAFLLKENGSPSNQNLAVVPGTTIPVKVTTVRGSGTICPAANAQYFDAFNGSNHPTNFNGQTKVMNAEADIIPGRSYHIKMVIADQGNNLYDSAIFIGGNSFNNDYAMGDDRLIADGNPLCPGETLTVTPDYIVPGTLNYTWLKDGIPIPGYTNVSSPTYTINAAGVYTLVADIGTCTVRGYIQVEYAPITANNTSLSQCDINNDGIATFNLNDAVSVVTGGNSAMTVQGFYRTISEAQNQQNMITTPQAYQNTAGNTVVARVKNGFNCVAYATITLQVNSSVVLNPIPTVEVCDYDTDAQDGFNQFNLTNITQQITNNNTLPSGALIQYFASSADALNLTNPLPNPYSNTTAFQQNIYARVINTTACYEILQITLKVNSFSSNLQDENVPICSGNSIILDVGSGYSSYSWNTNPVETTQSITVLQSGNYSVTVTNSEGCSATKTYFVTTSGPPTITSIEATSFSGAANSITVYVTGSGSYEYSLNNVNYQSSAIFTGVYPGEYTVYVRDKNGCGMDTETAYILDYPRFFTPNGDGYNDTWKIKNLDIYYPNSQLYIFDRYGKLLKEISASGEGWNGTFNNTALPSDDYWFTLTLSNGRIIKGHFSMKR</sequence>
<comment type="caution">
    <text evidence="3">The sequence shown here is derived from an EMBL/GenBank/DDBJ whole genome shotgun (WGS) entry which is preliminary data.</text>
</comment>
<dbReference type="RefSeq" id="WP_023570066.1">
    <property type="nucleotide sequence ID" value="NZ_AVBI01000012.1"/>
</dbReference>